<feature type="domain" description="Amidase" evidence="1">
    <location>
        <begin position="25"/>
        <end position="462"/>
    </location>
</feature>
<reference evidence="2" key="1">
    <citation type="submission" date="2018-05" db="EMBL/GenBank/DDBJ databases">
        <authorList>
            <person name="Lanie J.A."/>
            <person name="Ng W.-L."/>
            <person name="Kazmierczak K.M."/>
            <person name="Andrzejewski T.M."/>
            <person name="Davidsen T.M."/>
            <person name="Wayne K.J."/>
            <person name="Tettelin H."/>
            <person name="Glass J.I."/>
            <person name="Rusch D."/>
            <person name="Podicherti R."/>
            <person name="Tsui H.-C.T."/>
            <person name="Winkler M.E."/>
        </authorList>
    </citation>
    <scope>NUCLEOTIDE SEQUENCE</scope>
</reference>
<dbReference type="SUPFAM" id="SSF75304">
    <property type="entry name" value="Amidase signature (AS) enzymes"/>
    <property type="match status" value="1"/>
</dbReference>
<proteinExistence type="predicted"/>
<dbReference type="Pfam" id="PF01425">
    <property type="entry name" value="Amidase"/>
    <property type="match status" value="1"/>
</dbReference>
<dbReference type="GO" id="GO:0012505">
    <property type="term" value="C:endomembrane system"/>
    <property type="evidence" value="ECO:0007669"/>
    <property type="project" value="TreeGrafter"/>
</dbReference>
<dbReference type="Gene3D" id="3.90.1300.10">
    <property type="entry name" value="Amidase signature (AS) domain"/>
    <property type="match status" value="1"/>
</dbReference>
<evidence type="ECO:0000259" key="1">
    <source>
        <dbReference type="Pfam" id="PF01425"/>
    </source>
</evidence>
<name>A0A381RAU2_9ZZZZ</name>
<dbReference type="PANTHER" id="PTHR43372">
    <property type="entry name" value="FATTY-ACID AMIDE HYDROLASE"/>
    <property type="match status" value="1"/>
</dbReference>
<dbReference type="AlphaFoldDB" id="A0A381RAU2"/>
<gene>
    <name evidence="2" type="ORF">METZ01_LOCUS41740</name>
</gene>
<dbReference type="EMBL" id="UINC01001793">
    <property type="protein sequence ID" value="SUZ88886.1"/>
    <property type="molecule type" value="Genomic_DNA"/>
</dbReference>
<dbReference type="PANTHER" id="PTHR43372:SF4">
    <property type="entry name" value="FATTY-ACID AMIDE HYDROLASE 2"/>
    <property type="match status" value="1"/>
</dbReference>
<evidence type="ECO:0000313" key="2">
    <source>
        <dbReference type="EMBL" id="SUZ88886.1"/>
    </source>
</evidence>
<organism evidence="2">
    <name type="scientific">marine metagenome</name>
    <dbReference type="NCBI Taxonomy" id="408172"/>
    <lineage>
        <taxon>unclassified sequences</taxon>
        <taxon>metagenomes</taxon>
        <taxon>ecological metagenomes</taxon>
    </lineage>
</organism>
<protein>
    <recommendedName>
        <fullName evidence="1">Amidase domain-containing protein</fullName>
    </recommendedName>
</protein>
<dbReference type="NCBIfam" id="NF004816">
    <property type="entry name" value="PRK06170.1"/>
    <property type="match status" value="1"/>
</dbReference>
<dbReference type="InterPro" id="IPR023631">
    <property type="entry name" value="Amidase_dom"/>
</dbReference>
<dbReference type="InterPro" id="IPR036928">
    <property type="entry name" value="AS_sf"/>
</dbReference>
<sequence>MGDLAFQSATDLAKGIQKKTFSSLELTELYIDRIEQHDGEINAVVVRIFDRALDDARNADAALARGENLGPLHGVPMTIKESYVIADTPTTWGLEEFRNNKPTKDGLAVQRFKSAGAHFLGKTNVPVSLADFQSYNPIYGTTGNPWDTTRTPGGSSGGSAAALAAGFSALEAGSDIGSSIRNPAHFCGVYGHKPTWGIIPMQGHELAENTPEPDLAVCGPLARSAEDLATALDIMAGPVEREAVGWTLTLPPSDITSLNGVRVALWPSDDLAPVSAETESRVLMVGEAVERLGGTVSDSARPNFDIQRSHIAYQSLLTSVMSAGIADDEYARARDFADSLDPNDMSRAAVEYRARVLSHRHWLRHNVVRERLRHAWVDFFQDWDILVCPQMSVPAFPHDHRPFGERTIDVDGNEQDYFTQVFWAGLITNPYLPSTVFPTGPSKDGLPIGLQAASAPYRDHRTIAFARLISEEIGGFVAPPAFAESN</sequence>
<accession>A0A381RAU2</accession>
<dbReference type="InterPro" id="IPR052739">
    <property type="entry name" value="FAAH2"/>
</dbReference>